<dbReference type="GO" id="GO:0030692">
    <property type="term" value="C:Noc4p-Nop14p complex"/>
    <property type="evidence" value="ECO:0007669"/>
    <property type="project" value="TreeGrafter"/>
</dbReference>
<comment type="caution">
    <text evidence="4">The sequence shown here is derived from an EMBL/GenBank/DDBJ whole genome shotgun (WGS) entry which is preliminary data.</text>
</comment>
<evidence type="ECO:0000313" key="5">
    <source>
        <dbReference type="Proteomes" id="UP001333110"/>
    </source>
</evidence>
<organism evidence="4 5">
    <name type="scientific">Mycteria americana</name>
    <name type="common">Wood stork</name>
    <dbReference type="NCBI Taxonomy" id="33587"/>
    <lineage>
        <taxon>Eukaryota</taxon>
        <taxon>Metazoa</taxon>
        <taxon>Chordata</taxon>
        <taxon>Craniata</taxon>
        <taxon>Vertebrata</taxon>
        <taxon>Euteleostomi</taxon>
        <taxon>Archelosauria</taxon>
        <taxon>Archosauria</taxon>
        <taxon>Dinosauria</taxon>
        <taxon>Saurischia</taxon>
        <taxon>Theropoda</taxon>
        <taxon>Coelurosauria</taxon>
        <taxon>Aves</taxon>
        <taxon>Neognathae</taxon>
        <taxon>Neoaves</taxon>
        <taxon>Aequornithes</taxon>
        <taxon>Ciconiiformes</taxon>
        <taxon>Ciconiidae</taxon>
        <taxon>Mycteria</taxon>
    </lineage>
</organism>
<proteinExistence type="inferred from homology"/>
<name>A0AAN7RZS2_MYCAM</name>
<evidence type="ECO:0000259" key="3">
    <source>
        <dbReference type="Pfam" id="PF03914"/>
    </source>
</evidence>
<sequence length="554" mass="62934">MARAAALASCLEAVLGSRSNANRVFEILELLAGREEAEDVLCAARTCSRLFGALLERRELFVGQLPAEEASLAGESRAGGVLWRCPGRGRALRLGRVSPGLVPAGLSFQDLPVSHASDNYSAEDKYKIWMRHRYNDCVDCLAELMGHDAFQVKELSLCTLMKFVELEAQYPLIKVEWKGSLTFPQKLLKVVVDGLLPLNEDASLLISRFQEYMEYDDIRYFVIKAVTESIGQVMQKTKERPLPFYQQNVFSLISPINMPSKECDMVKFMVKQDNWEELKVSKLQAHKQAFEKMWLVFLKHKLPTGLYKKVLVILHDSILPYMNEPTLMIDFLTVAYGIGGAISLLALNGLFILIHQHNLEYPDFYKKLYSLLDPSIYHVKYRARFFHLADLFLSSSHLPAYLVAAFIKRLSRLALTAPPEALLMVLPFICNLFRRHPACKVLVHRPNGPDDMSEDPYIMEEEEPSESRALESSLWEIQSLQNHYHPDVAKAAAVLNQSLSEIEDDISGLLELSAYELFDKEVKKKAVDVPLEFEPVRGLFGKKNDIFAEHFTLD</sequence>
<dbReference type="GO" id="GO:0032040">
    <property type="term" value="C:small-subunit processome"/>
    <property type="evidence" value="ECO:0007669"/>
    <property type="project" value="TreeGrafter"/>
</dbReference>
<evidence type="ECO:0000256" key="2">
    <source>
        <dbReference type="SAM" id="Phobius"/>
    </source>
</evidence>
<reference evidence="4 5" key="1">
    <citation type="journal article" date="2023" name="J. Hered.">
        <title>Chromosome-level genome of the wood stork (Mycteria americana) provides insight into avian chromosome evolution.</title>
        <authorList>
            <person name="Flamio R. Jr."/>
            <person name="Ramstad K.M."/>
        </authorList>
    </citation>
    <scope>NUCLEOTIDE SEQUENCE [LARGE SCALE GENOMIC DNA]</scope>
    <source>
        <strain evidence="4">JAX WOST 10</strain>
    </source>
</reference>
<dbReference type="Proteomes" id="UP001333110">
    <property type="component" value="Unassembled WGS sequence"/>
</dbReference>
<feature type="transmembrane region" description="Helical" evidence="2">
    <location>
        <begin position="331"/>
        <end position="354"/>
    </location>
</feature>
<keyword evidence="5" id="KW-1185">Reference proteome</keyword>
<gene>
    <name evidence="4" type="ORF">QYF61_020867</name>
</gene>
<feature type="transmembrane region" description="Helical" evidence="2">
    <location>
        <begin position="385"/>
        <end position="407"/>
    </location>
</feature>
<dbReference type="Pfam" id="PF03914">
    <property type="entry name" value="CBF"/>
    <property type="match status" value="1"/>
</dbReference>
<dbReference type="PANTHER" id="PTHR12455:SF0">
    <property type="entry name" value="NUCLEOLAR COMPLEX PROTEIN 4 HOMOLOG"/>
    <property type="match status" value="1"/>
</dbReference>
<dbReference type="InterPro" id="IPR027193">
    <property type="entry name" value="Noc4"/>
</dbReference>
<evidence type="ECO:0000256" key="1">
    <source>
        <dbReference type="ARBA" id="ARBA00007797"/>
    </source>
</evidence>
<keyword evidence="2" id="KW-0472">Membrane</keyword>
<feature type="domain" description="CCAAT-binding factor" evidence="3">
    <location>
        <begin position="343"/>
        <end position="492"/>
    </location>
</feature>
<keyword evidence="2" id="KW-1133">Transmembrane helix</keyword>
<keyword evidence="2" id="KW-0812">Transmembrane</keyword>
<evidence type="ECO:0000313" key="4">
    <source>
        <dbReference type="EMBL" id="KAK4813288.1"/>
    </source>
</evidence>
<dbReference type="EMBL" id="JAUNZN010000013">
    <property type="protein sequence ID" value="KAK4813288.1"/>
    <property type="molecule type" value="Genomic_DNA"/>
</dbReference>
<accession>A0AAN7RZS2</accession>
<dbReference type="PANTHER" id="PTHR12455">
    <property type="entry name" value="NUCLEOLAR COMPLEX PROTEIN 4"/>
    <property type="match status" value="1"/>
</dbReference>
<comment type="similarity">
    <text evidence="1">Belongs to the CBF/MAK21 family.</text>
</comment>
<dbReference type="AlphaFoldDB" id="A0AAN7RZS2"/>
<dbReference type="InterPro" id="IPR005612">
    <property type="entry name" value="CCAAT-binding_factor"/>
</dbReference>
<protein>
    <recommendedName>
        <fullName evidence="3">CCAAT-binding factor domain-containing protein</fullName>
    </recommendedName>
</protein>
<dbReference type="GO" id="GO:0042254">
    <property type="term" value="P:ribosome biogenesis"/>
    <property type="evidence" value="ECO:0007669"/>
    <property type="project" value="InterPro"/>
</dbReference>